<keyword evidence="1" id="KW-0812">Transmembrane</keyword>
<evidence type="ECO:0000256" key="1">
    <source>
        <dbReference type="SAM" id="Phobius"/>
    </source>
</evidence>
<comment type="caution">
    <text evidence="4">The sequence shown here is derived from an EMBL/GenBank/DDBJ whole genome shotgun (WGS) entry which is preliminary data.</text>
</comment>
<evidence type="ECO:0000313" key="4">
    <source>
        <dbReference type="EMBL" id="MBD0777591.1"/>
    </source>
</evidence>
<proteinExistence type="predicted"/>
<evidence type="ECO:0000259" key="2">
    <source>
        <dbReference type="Pfam" id="PF04773"/>
    </source>
</evidence>
<dbReference type="Pfam" id="PF16344">
    <property type="entry name" value="FecR_C"/>
    <property type="match status" value="1"/>
</dbReference>
<reference evidence="4" key="1">
    <citation type="submission" date="2020-05" db="EMBL/GenBank/DDBJ databases">
        <title>The draft genome sequence of Maribacter sp. ANRC-HE7.</title>
        <authorList>
            <person name="Mu L."/>
        </authorList>
    </citation>
    <scope>NUCLEOTIDE SEQUENCE</scope>
    <source>
        <strain evidence="4">ANRC-HE7</strain>
    </source>
</reference>
<dbReference type="EMBL" id="JABTCF010000003">
    <property type="protein sequence ID" value="MBD0777591.1"/>
    <property type="molecule type" value="Genomic_DNA"/>
</dbReference>
<dbReference type="PANTHER" id="PTHR30273:SF2">
    <property type="entry name" value="PROTEIN FECR"/>
    <property type="match status" value="1"/>
</dbReference>
<sequence length="375" mass="42580">MKKYISKLLMDTISQDELVILKKWLENPKNQSILESYVKDYHDLNMAMLKDNVDEAYDKVIGQIEQRERPVKKMVPNWVGYAAAVVIGIGLMVQYYYSSEKPDTALVPKEDAITLELDNGTIQTIHTGQSKVVKNAEGDVVGKQEQGQIDYSEANNIKELVYNTLSLPKGKTFRIMLSDGTAVNMNAGSSLRYPVNFRSNESRRVFLTGEAYFDVAKDKERPFIVSSGSLEVEVLGTEFNVSSYREDANIEVVLVEGTVNLNTNGELEENPIELSPGQRGSYSRNSKNIHIDVVNTNMYTSWMQGHLVFRELTFDQILTKLERHYNIEIVNTNTELGKVVFNASFNDVKIDEVLSFFNDTHEIEYEIKSNTVIIK</sequence>
<dbReference type="RefSeq" id="WP_188243108.1">
    <property type="nucleotide sequence ID" value="NZ_JABTCF010000003.1"/>
</dbReference>
<feature type="domain" description="Protein FecR C-terminal" evidence="3">
    <location>
        <begin position="307"/>
        <end position="374"/>
    </location>
</feature>
<keyword evidence="1" id="KW-1133">Transmembrane helix</keyword>
<dbReference type="InterPro" id="IPR032508">
    <property type="entry name" value="FecR_C"/>
</dbReference>
<dbReference type="InterPro" id="IPR012373">
    <property type="entry name" value="Ferrdict_sens_TM"/>
</dbReference>
<organism evidence="4 5">
    <name type="scientific">Maribacter aquimaris</name>
    <dbReference type="NCBI Taxonomy" id="2737171"/>
    <lineage>
        <taxon>Bacteria</taxon>
        <taxon>Pseudomonadati</taxon>
        <taxon>Bacteroidota</taxon>
        <taxon>Flavobacteriia</taxon>
        <taxon>Flavobacteriales</taxon>
        <taxon>Flavobacteriaceae</taxon>
        <taxon>Maribacter</taxon>
    </lineage>
</organism>
<dbReference type="InterPro" id="IPR006860">
    <property type="entry name" value="FecR"/>
</dbReference>
<evidence type="ECO:0000313" key="5">
    <source>
        <dbReference type="Proteomes" id="UP001166021"/>
    </source>
</evidence>
<gene>
    <name evidence="4" type="ORF">HPE56_07285</name>
</gene>
<dbReference type="Proteomes" id="UP001166021">
    <property type="component" value="Unassembled WGS sequence"/>
</dbReference>
<feature type="transmembrane region" description="Helical" evidence="1">
    <location>
        <begin position="78"/>
        <end position="97"/>
    </location>
</feature>
<accession>A0ABR7V2R4</accession>
<dbReference type="Gene3D" id="2.60.120.1440">
    <property type="match status" value="1"/>
</dbReference>
<protein>
    <submittedName>
        <fullName evidence="4">FecR domain-containing protein</fullName>
    </submittedName>
</protein>
<feature type="domain" description="FecR protein" evidence="2">
    <location>
        <begin position="168"/>
        <end position="260"/>
    </location>
</feature>
<name>A0ABR7V2R4_9FLAO</name>
<evidence type="ECO:0000259" key="3">
    <source>
        <dbReference type="Pfam" id="PF16344"/>
    </source>
</evidence>
<dbReference type="Gene3D" id="3.55.50.30">
    <property type="match status" value="1"/>
</dbReference>
<keyword evidence="1" id="KW-0472">Membrane</keyword>
<dbReference type="Pfam" id="PF04773">
    <property type="entry name" value="FecR"/>
    <property type="match status" value="1"/>
</dbReference>
<keyword evidence="5" id="KW-1185">Reference proteome</keyword>
<dbReference type="PANTHER" id="PTHR30273">
    <property type="entry name" value="PERIPLASMIC SIGNAL SENSOR AND SIGMA FACTOR ACTIVATOR FECR-RELATED"/>
    <property type="match status" value="1"/>
</dbReference>